<feature type="compositionally biased region" description="Acidic residues" evidence="3">
    <location>
        <begin position="285"/>
        <end position="309"/>
    </location>
</feature>
<dbReference type="GO" id="GO:0000460">
    <property type="term" value="P:maturation of 5.8S rRNA"/>
    <property type="evidence" value="ECO:0007669"/>
    <property type="project" value="TreeGrafter"/>
</dbReference>
<dbReference type="PANTHER" id="PTHR13245:SF14">
    <property type="entry name" value="RRP15-LIKE PROTEIN"/>
    <property type="match status" value="1"/>
</dbReference>
<evidence type="ECO:0000313" key="5">
    <source>
        <dbReference type="Proteomes" id="UP000593567"/>
    </source>
</evidence>
<dbReference type="GO" id="GO:0030687">
    <property type="term" value="C:preribosome, large subunit precursor"/>
    <property type="evidence" value="ECO:0007669"/>
    <property type="project" value="TreeGrafter"/>
</dbReference>
<dbReference type="AlphaFoldDB" id="A0A7J7KKM6"/>
<dbReference type="GO" id="GO:0000470">
    <property type="term" value="P:maturation of LSU-rRNA"/>
    <property type="evidence" value="ECO:0007669"/>
    <property type="project" value="TreeGrafter"/>
</dbReference>
<name>A0A7J7KKM6_BUGNE</name>
<dbReference type="Proteomes" id="UP000593567">
    <property type="component" value="Unassembled WGS sequence"/>
</dbReference>
<comment type="caution">
    <text evidence="4">The sequence shown here is derived from an EMBL/GenBank/DDBJ whole genome shotgun (WGS) entry which is preliminary data.</text>
</comment>
<dbReference type="OrthoDB" id="20949at2759"/>
<proteinExistence type="inferred from homology"/>
<keyword evidence="5" id="KW-1185">Reference proteome</keyword>
<evidence type="ECO:0000256" key="3">
    <source>
        <dbReference type="SAM" id="MobiDB-lite"/>
    </source>
</evidence>
<dbReference type="Pfam" id="PF07890">
    <property type="entry name" value="Rrp15p"/>
    <property type="match status" value="1"/>
</dbReference>
<dbReference type="EMBL" id="VXIV02000496">
    <property type="protein sequence ID" value="KAF6037906.1"/>
    <property type="molecule type" value="Genomic_DNA"/>
</dbReference>
<protein>
    <recommendedName>
        <fullName evidence="2">RRP15-like protein</fullName>
    </recommendedName>
</protein>
<sequence>MTRLSAVATVQCMSSDEELTEIVSTPLITLCTRTSALISIFHCISSFLDADIKTEPTGSEEGDSDEACEINDHPENGNKGMASVMAKILGKAVPANTTTIMSKAVSEKQLAARKRKHLENADPNDNVEVVKIEAGDIKTEPIDPVTGKQRLLKQRKLSQSSTSLKLKREKEELCHVIPDVLDRNKEHNLIKIATRGVVQLFNAVKQQQGKIKEKVGEVKKSIAKTDKVISEFTSGDFLDRLKSQKVKSVTSAEDSIKSEIKEEPTWSALRDDFAMGAQSMKDWDKDDDDESLAGENNSGEEPDTDSDAG</sequence>
<feature type="region of interest" description="Disordered" evidence="3">
    <location>
        <begin position="277"/>
        <end position="309"/>
    </location>
</feature>
<evidence type="ECO:0000256" key="2">
    <source>
        <dbReference type="ARBA" id="ARBA00017475"/>
    </source>
</evidence>
<organism evidence="4 5">
    <name type="scientific">Bugula neritina</name>
    <name type="common">Brown bryozoan</name>
    <name type="synonym">Sertularia neritina</name>
    <dbReference type="NCBI Taxonomy" id="10212"/>
    <lineage>
        <taxon>Eukaryota</taxon>
        <taxon>Metazoa</taxon>
        <taxon>Spiralia</taxon>
        <taxon>Lophotrochozoa</taxon>
        <taxon>Bryozoa</taxon>
        <taxon>Gymnolaemata</taxon>
        <taxon>Cheilostomatida</taxon>
        <taxon>Flustrina</taxon>
        <taxon>Buguloidea</taxon>
        <taxon>Bugulidae</taxon>
        <taxon>Bugula</taxon>
    </lineage>
</organism>
<accession>A0A7J7KKM6</accession>
<comment type="similarity">
    <text evidence="1">Belongs to the RRP15 family.</text>
</comment>
<dbReference type="InterPro" id="IPR012459">
    <property type="entry name" value="Rrp15"/>
</dbReference>
<evidence type="ECO:0000256" key="1">
    <source>
        <dbReference type="ARBA" id="ARBA00007462"/>
    </source>
</evidence>
<reference evidence="4" key="1">
    <citation type="submission" date="2020-06" db="EMBL/GenBank/DDBJ databases">
        <title>Draft genome of Bugula neritina, a colonial animal packing powerful symbionts and potential medicines.</title>
        <authorList>
            <person name="Rayko M."/>
        </authorList>
    </citation>
    <scope>NUCLEOTIDE SEQUENCE [LARGE SCALE GENOMIC DNA]</scope>
    <source>
        <strain evidence="4">Kwan_BN1</strain>
    </source>
</reference>
<evidence type="ECO:0000313" key="4">
    <source>
        <dbReference type="EMBL" id="KAF6037906.1"/>
    </source>
</evidence>
<dbReference type="PANTHER" id="PTHR13245">
    <property type="entry name" value="RRP15-LIKE PROTEIN"/>
    <property type="match status" value="1"/>
</dbReference>
<feature type="region of interest" description="Disordered" evidence="3">
    <location>
        <begin position="55"/>
        <end position="79"/>
    </location>
</feature>
<feature type="compositionally biased region" description="Acidic residues" evidence="3">
    <location>
        <begin position="58"/>
        <end position="69"/>
    </location>
</feature>
<gene>
    <name evidence="4" type="ORF">EB796_003796</name>
</gene>